<gene>
    <name evidence="1" type="ORF">EVAR_98475_1</name>
</gene>
<dbReference type="AlphaFoldDB" id="A0A4C1YEY8"/>
<accession>A0A4C1YEY8</accession>
<dbReference type="Proteomes" id="UP000299102">
    <property type="component" value="Unassembled WGS sequence"/>
</dbReference>
<protein>
    <submittedName>
        <fullName evidence="1">Uncharacterized protein</fullName>
    </submittedName>
</protein>
<dbReference type="EMBL" id="BGZK01001215">
    <property type="protein sequence ID" value="GBP74608.1"/>
    <property type="molecule type" value="Genomic_DNA"/>
</dbReference>
<name>A0A4C1YEY8_EUMVA</name>
<organism evidence="1 2">
    <name type="scientific">Eumeta variegata</name>
    <name type="common">Bagworm moth</name>
    <name type="synonym">Eumeta japonica</name>
    <dbReference type="NCBI Taxonomy" id="151549"/>
    <lineage>
        <taxon>Eukaryota</taxon>
        <taxon>Metazoa</taxon>
        <taxon>Ecdysozoa</taxon>
        <taxon>Arthropoda</taxon>
        <taxon>Hexapoda</taxon>
        <taxon>Insecta</taxon>
        <taxon>Pterygota</taxon>
        <taxon>Neoptera</taxon>
        <taxon>Endopterygota</taxon>
        <taxon>Lepidoptera</taxon>
        <taxon>Glossata</taxon>
        <taxon>Ditrysia</taxon>
        <taxon>Tineoidea</taxon>
        <taxon>Psychidae</taxon>
        <taxon>Oiketicinae</taxon>
        <taxon>Eumeta</taxon>
    </lineage>
</organism>
<evidence type="ECO:0000313" key="2">
    <source>
        <dbReference type="Proteomes" id="UP000299102"/>
    </source>
</evidence>
<proteinExistence type="predicted"/>
<keyword evidence="2" id="KW-1185">Reference proteome</keyword>
<comment type="caution">
    <text evidence="1">The sequence shown here is derived from an EMBL/GenBank/DDBJ whole genome shotgun (WGS) entry which is preliminary data.</text>
</comment>
<evidence type="ECO:0000313" key="1">
    <source>
        <dbReference type="EMBL" id="GBP74608.1"/>
    </source>
</evidence>
<reference evidence="1 2" key="1">
    <citation type="journal article" date="2019" name="Commun. Biol.">
        <title>The bagworm genome reveals a unique fibroin gene that provides high tensile strength.</title>
        <authorList>
            <person name="Kono N."/>
            <person name="Nakamura H."/>
            <person name="Ohtoshi R."/>
            <person name="Tomita M."/>
            <person name="Numata K."/>
            <person name="Arakawa K."/>
        </authorList>
    </citation>
    <scope>NUCLEOTIDE SEQUENCE [LARGE SCALE GENOMIC DNA]</scope>
</reference>
<sequence>MSMGGDGHLLSVGLQLSTQIKSRTKANLKQNFRISHDVANLAQYKNRPDLSVKHHTITEHGREVAGSAVEFHQVSESCGGPLSYFPLPPPLYPSSLDVLFPLKRPVTHW</sequence>